<sequence length="61" mass="6698">MACVKGMLIKISTTQHRYFSTAELQQKIEVVPGKVLDLIDKQFIVITGKPGADILQKPPGC</sequence>
<gene>
    <name evidence="1" type="ORF">ABF77_12800</name>
</gene>
<name>A0A837LFU6_9ENTR</name>
<evidence type="ECO:0000313" key="1">
    <source>
        <dbReference type="EMBL" id="KLQ03280.1"/>
    </source>
</evidence>
<reference evidence="1 2" key="1">
    <citation type="submission" date="2015-06" db="EMBL/GenBank/DDBJ databases">
        <authorList>
            <person name="Adams M."/>
            <person name="Sutton G."/>
            <person name="Nelson K."/>
            <person name="Bonomo R."/>
            <person name="McCorrison J."/>
            <person name="Sanka R."/>
            <person name="Brinkac L."/>
            <person name="Nierman W."/>
        </authorList>
    </citation>
    <scope>NUCLEOTIDE SEQUENCE [LARGE SCALE GENOMIC DNA]</scope>
    <source>
        <strain evidence="1 2">GN02692</strain>
    </source>
</reference>
<proteinExistence type="predicted"/>
<organism evidence="1 2">
    <name type="scientific">Enterobacter roggenkampii</name>
    <dbReference type="NCBI Taxonomy" id="1812935"/>
    <lineage>
        <taxon>Bacteria</taxon>
        <taxon>Pseudomonadati</taxon>
        <taxon>Pseudomonadota</taxon>
        <taxon>Gammaproteobacteria</taxon>
        <taxon>Enterobacterales</taxon>
        <taxon>Enterobacteriaceae</taxon>
        <taxon>Enterobacter</taxon>
        <taxon>Enterobacter cloacae complex</taxon>
    </lineage>
</organism>
<evidence type="ECO:0000313" key="2">
    <source>
        <dbReference type="Proteomes" id="UP000036013"/>
    </source>
</evidence>
<dbReference type="AlphaFoldDB" id="A0A837LFU6"/>
<protein>
    <submittedName>
        <fullName evidence="1">Uncharacterized protein</fullName>
    </submittedName>
</protein>
<dbReference type="Proteomes" id="UP000036013">
    <property type="component" value="Unassembled WGS sequence"/>
</dbReference>
<dbReference type="EMBL" id="LEDI01000026">
    <property type="protein sequence ID" value="KLQ03280.1"/>
    <property type="molecule type" value="Genomic_DNA"/>
</dbReference>
<comment type="caution">
    <text evidence="1">The sequence shown here is derived from an EMBL/GenBank/DDBJ whole genome shotgun (WGS) entry which is preliminary data.</text>
</comment>
<accession>A0A837LFU6</accession>